<dbReference type="Pfam" id="PF13440">
    <property type="entry name" value="Polysacc_synt_3"/>
    <property type="match status" value="1"/>
</dbReference>
<feature type="transmembrane region" description="Helical" evidence="8">
    <location>
        <begin position="324"/>
        <end position="349"/>
    </location>
</feature>
<feature type="transmembrane region" description="Helical" evidence="8">
    <location>
        <begin position="74"/>
        <end position="94"/>
    </location>
</feature>
<feature type="transmembrane region" description="Helical" evidence="8">
    <location>
        <begin position="115"/>
        <end position="135"/>
    </location>
</feature>
<evidence type="ECO:0000256" key="6">
    <source>
        <dbReference type="ARBA" id="ARBA00023136"/>
    </source>
</evidence>
<evidence type="ECO:0008006" key="11">
    <source>
        <dbReference type="Google" id="ProtNLM"/>
    </source>
</evidence>
<dbReference type="AlphaFoldDB" id="A0A8J3TQZ8"/>
<feature type="transmembrane region" description="Helical" evidence="8">
    <location>
        <begin position="206"/>
        <end position="224"/>
    </location>
</feature>
<name>A0A8J3TQZ8_9ACTN</name>
<protein>
    <recommendedName>
        <fullName evidence="11">Lipopolysaccharide biosynthesis protein</fullName>
    </recommendedName>
</protein>
<dbReference type="EMBL" id="BOOO01000020">
    <property type="protein sequence ID" value="GII30594.1"/>
    <property type="molecule type" value="Genomic_DNA"/>
</dbReference>
<evidence type="ECO:0000256" key="8">
    <source>
        <dbReference type="SAM" id="Phobius"/>
    </source>
</evidence>
<keyword evidence="6 8" id="KW-0472">Membrane</keyword>
<feature type="transmembrane region" description="Helical" evidence="8">
    <location>
        <begin position="388"/>
        <end position="409"/>
    </location>
</feature>
<feature type="transmembrane region" description="Helical" evidence="8">
    <location>
        <begin position="448"/>
        <end position="468"/>
    </location>
</feature>
<evidence type="ECO:0000256" key="7">
    <source>
        <dbReference type="SAM" id="MobiDB-lite"/>
    </source>
</evidence>
<feature type="transmembrane region" description="Helical" evidence="8">
    <location>
        <begin position="147"/>
        <end position="167"/>
    </location>
</feature>
<dbReference type="GO" id="GO:0005886">
    <property type="term" value="C:plasma membrane"/>
    <property type="evidence" value="ECO:0007669"/>
    <property type="project" value="UniProtKB-SubCell"/>
</dbReference>
<feature type="transmembrane region" description="Helical" evidence="8">
    <location>
        <begin position="415"/>
        <end position="436"/>
    </location>
</feature>
<dbReference type="PANTHER" id="PTHR30250:SF10">
    <property type="entry name" value="LIPOPOLYSACCHARIDE BIOSYNTHESIS PROTEIN WZXC"/>
    <property type="match status" value="1"/>
</dbReference>
<keyword evidence="5 8" id="KW-1133">Transmembrane helix</keyword>
<dbReference type="InterPro" id="IPR050833">
    <property type="entry name" value="Poly_Biosynth_Transport"/>
</dbReference>
<accession>A0A8J3TQZ8</accession>
<gene>
    <name evidence="9" type="ORF">Pmi06nite_40360</name>
</gene>
<feature type="transmembrane region" description="Helical" evidence="8">
    <location>
        <begin position="355"/>
        <end position="376"/>
    </location>
</feature>
<feature type="transmembrane region" description="Helical" evidence="8">
    <location>
        <begin position="276"/>
        <end position="303"/>
    </location>
</feature>
<evidence type="ECO:0000313" key="10">
    <source>
        <dbReference type="Proteomes" id="UP000650628"/>
    </source>
</evidence>
<keyword evidence="4 8" id="KW-0812">Transmembrane</keyword>
<dbReference type="Proteomes" id="UP000650628">
    <property type="component" value="Unassembled WGS sequence"/>
</dbReference>
<feature type="transmembrane region" description="Helical" evidence="8">
    <location>
        <begin position="44"/>
        <end position="68"/>
    </location>
</feature>
<organism evidence="9 10">
    <name type="scientific">Planotetraspora mira</name>
    <dbReference type="NCBI Taxonomy" id="58121"/>
    <lineage>
        <taxon>Bacteria</taxon>
        <taxon>Bacillati</taxon>
        <taxon>Actinomycetota</taxon>
        <taxon>Actinomycetes</taxon>
        <taxon>Streptosporangiales</taxon>
        <taxon>Streptosporangiaceae</taxon>
        <taxon>Planotetraspora</taxon>
    </lineage>
</organism>
<feature type="transmembrane region" description="Helical" evidence="8">
    <location>
        <begin position="179"/>
        <end position="200"/>
    </location>
</feature>
<evidence type="ECO:0000256" key="3">
    <source>
        <dbReference type="ARBA" id="ARBA00022475"/>
    </source>
</evidence>
<evidence type="ECO:0000256" key="4">
    <source>
        <dbReference type="ARBA" id="ARBA00022692"/>
    </source>
</evidence>
<evidence type="ECO:0000256" key="5">
    <source>
        <dbReference type="ARBA" id="ARBA00022989"/>
    </source>
</evidence>
<keyword evidence="3" id="KW-1003">Cell membrane</keyword>
<reference evidence="9 10" key="1">
    <citation type="submission" date="2021-01" db="EMBL/GenBank/DDBJ databases">
        <title>Whole genome shotgun sequence of Planotetraspora mira NBRC 15435.</title>
        <authorList>
            <person name="Komaki H."/>
            <person name="Tamura T."/>
        </authorList>
    </citation>
    <scope>NUCLEOTIDE SEQUENCE [LARGE SCALE GENOMIC DNA]</scope>
    <source>
        <strain evidence="9 10">NBRC 15435</strain>
    </source>
</reference>
<dbReference type="PANTHER" id="PTHR30250">
    <property type="entry name" value="PST FAMILY PREDICTED COLANIC ACID TRANSPORTER"/>
    <property type="match status" value="1"/>
</dbReference>
<evidence type="ECO:0000256" key="1">
    <source>
        <dbReference type="ARBA" id="ARBA00004651"/>
    </source>
</evidence>
<sequence>MEQEQGVGNLVRPSEVAENGNPAENVSPPKTGARAIGRQAGRGFGWSLLGNLVMKAGSFVMGLILARLLSPSDFGIYAVALAATAFVMVVKDLGIMAATIQWRGSLDEMAPTATVLNLVSATTLYGVFWVGAPYFAAAAGSAEAAPVVRLLTAVILVEAVTAVRSAALLRRFQQDKSSIAILAGFVVNAAVAITLAANGAGPYSFAWGQVAAAVVTGVIVLRLAKLPFRFGLDREIAKKLLRFGIPSAVGIGLEAVLLNVGYIIVGYILGPVWLGFYLLAFNVSSWVPGLIGTAIRTVSIAGFSRLAEDKPESLSKGVQRSVPLLFAGVLPLAIVMGVLAHPLIMFLYGAKWDQAAGVLRFLAVLMVVRMLTSLALDILNGQGATKATVWMNIGYGAAMVPAVIVGTHLDGIRGAALGQASAALLVALPLAILGVHRAGVKLAPIPPTLIRPALGGIVSCAVTALLSAALDGHYLLELGVAGGAGLVVYGLIVVPLGSLRHVGSRVARFV</sequence>
<evidence type="ECO:0000256" key="2">
    <source>
        <dbReference type="ARBA" id="ARBA00007430"/>
    </source>
</evidence>
<feature type="transmembrane region" description="Helical" evidence="8">
    <location>
        <begin position="474"/>
        <end position="499"/>
    </location>
</feature>
<comment type="similarity">
    <text evidence="2">Belongs to the polysaccharide synthase family.</text>
</comment>
<evidence type="ECO:0000313" key="9">
    <source>
        <dbReference type="EMBL" id="GII30594.1"/>
    </source>
</evidence>
<keyword evidence="10" id="KW-1185">Reference proteome</keyword>
<proteinExistence type="inferred from homology"/>
<comment type="caution">
    <text evidence="9">The sequence shown here is derived from an EMBL/GenBank/DDBJ whole genome shotgun (WGS) entry which is preliminary data.</text>
</comment>
<comment type="subcellular location">
    <subcellularLocation>
        <location evidence="1">Cell membrane</location>
        <topology evidence="1">Multi-pass membrane protein</topology>
    </subcellularLocation>
</comment>
<feature type="transmembrane region" description="Helical" evidence="8">
    <location>
        <begin position="245"/>
        <end position="270"/>
    </location>
</feature>
<dbReference type="RefSeq" id="WP_203954555.1">
    <property type="nucleotide sequence ID" value="NZ_BOOO01000020.1"/>
</dbReference>
<feature type="region of interest" description="Disordered" evidence="7">
    <location>
        <begin position="1"/>
        <end position="31"/>
    </location>
</feature>